<dbReference type="Proteomes" id="UP000518300">
    <property type="component" value="Unassembled WGS sequence"/>
</dbReference>
<dbReference type="AlphaFoldDB" id="A0A848L863"/>
<dbReference type="EMBL" id="JABBJJ010000025">
    <property type="protein sequence ID" value="NMO14756.1"/>
    <property type="molecule type" value="Genomic_DNA"/>
</dbReference>
<gene>
    <name evidence="1" type="ORF">HG543_07770</name>
</gene>
<evidence type="ECO:0000313" key="2">
    <source>
        <dbReference type="Proteomes" id="UP000518300"/>
    </source>
</evidence>
<dbReference type="Pfam" id="PF04655">
    <property type="entry name" value="APH_6_hur"/>
    <property type="match status" value="1"/>
</dbReference>
<evidence type="ECO:0000313" key="1">
    <source>
        <dbReference type="EMBL" id="NMO14756.1"/>
    </source>
</evidence>
<keyword evidence="2" id="KW-1185">Reference proteome</keyword>
<dbReference type="GO" id="GO:0016773">
    <property type="term" value="F:phosphotransferase activity, alcohol group as acceptor"/>
    <property type="evidence" value="ECO:0007669"/>
    <property type="project" value="InterPro"/>
</dbReference>
<dbReference type="InterPro" id="IPR006748">
    <property type="entry name" value="NH2Glyco/OHUrea_AB-resist_kin"/>
</dbReference>
<protein>
    <submittedName>
        <fullName evidence="1">Phosphotransferase</fullName>
    </submittedName>
</protein>
<reference evidence="1 2" key="1">
    <citation type="submission" date="2020-04" db="EMBL/GenBank/DDBJ databases">
        <title>Draft genome of Pyxidicoccus fallax type strain.</title>
        <authorList>
            <person name="Whitworth D.E."/>
        </authorList>
    </citation>
    <scope>NUCLEOTIDE SEQUENCE [LARGE SCALE GENOMIC DNA]</scope>
    <source>
        <strain evidence="1 2">DSM 14698</strain>
    </source>
</reference>
<proteinExistence type="predicted"/>
<organism evidence="1 2">
    <name type="scientific">Pyxidicoccus fallax</name>
    <dbReference type="NCBI Taxonomy" id="394095"/>
    <lineage>
        <taxon>Bacteria</taxon>
        <taxon>Pseudomonadati</taxon>
        <taxon>Myxococcota</taxon>
        <taxon>Myxococcia</taxon>
        <taxon>Myxococcales</taxon>
        <taxon>Cystobacterineae</taxon>
        <taxon>Myxococcaceae</taxon>
        <taxon>Pyxidicoccus</taxon>
    </lineage>
</organism>
<accession>A0A848L863</accession>
<dbReference type="GO" id="GO:0019748">
    <property type="term" value="P:secondary metabolic process"/>
    <property type="evidence" value="ECO:0007669"/>
    <property type="project" value="InterPro"/>
</dbReference>
<name>A0A848L863_9BACT</name>
<dbReference type="InterPro" id="IPR011009">
    <property type="entry name" value="Kinase-like_dom_sf"/>
</dbReference>
<keyword evidence="1" id="KW-0808">Transferase</keyword>
<comment type="caution">
    <text evidence="1">The sequence shown here is derived from an EMBL/GenBank/DDBJ whole genome shotgun (WGS) entry which is preliminary data.</text>
</comment>
<dbReference type="RefSeq" id="WP_169344053.1">
    <property type="nucleotide sequence ID" value="NZ_JABBJJ010000025.1"/>
</dbReference>
<dbReference type="SUPFAM" id="SSF56112">
    <property type="entry name" value="Protein kinase-like (PK-like)"/>
    <property type="match status" value="1"/>
</dbReference>
<sequence length="313" mass="33674">MAIKGITFEVPEPVRLRAVAEGPAGEAWLAGLPGMVEGLASDWRLVLGRVLKGGTDALVIEATLADGRAAVLKVAGPTREPISRELDALLVARGRGYAEVYHHDRERRVMLLERLGAPLATLGWSADAELTAICATLNEAWAQASPDAGFATGAEKAESLATFTQECWEELGRPCSERLVARAHAFAEARRQAFTPDTAVLGHGDAHDWNTLQVPGAGADRFKFIDPDGFFIEKAYDLGVLMREWTHELLAGDPVALGRARRDRLAALTGAEPEAIWQWGLMECTSSGLLCLKLGLEGARELLAVGEAWAMAD</sequence>